<feature type="transmembrane region" description="Helical" evidence="2">
    <location>
        <begin position="132"/>
        <end position="151"/>
    </location>
</feature>
<protein>
    <recommendedName>
        <fullName evidence="5">HdeD family acid-resistance protein</fullName>
    </recommendedName>
</protein>
<evidence type="ECO:0008006" key="5">
    <source>
        <dbReference type="Google" id="ProtNLM"/>
    </source>
</evidence>
<dbReference type="Proteomes" id="UP000179627">
    <property type="component" value="Unassembled WGS sequence"/>
</dbReference>
<organism evidence="3 4">
    <name type="scientific">Parafrankia colletiae</name>
    <dbReference type="NCBI Taxonomy" id="573497"/>
    <lineage>
        <taxon>Bacteria</taxon>
        <taxon>Bacillati</taxon>
        <taxon>Actinomycetota</taxon>
        <taxon>Actinomycetes</taxon>
        <taxon>Frankiales</taxon>
        <taxon>Frankiaceae</taxon>
        <taxon>Parafrankia</taxon>
    </lineage>
</organism>
<evidence type="ECO:0000313" key="4">
    <source>
        <dbReference type="Proteomes" id="UP000179627"/>
    </source>
</evidence>
<dbReference type="EMBL" id="MBLM01000002">
    <property type="protein sequence ID" value="OHV46373.1"/>
    <property type="molecule type" value="Genomic_DNA"/>
</dbReference>
<proteinExistence type="predicted"/>
<evidence type="ECO:0000256" key="2">
    <source>
        <dbReference type="SAM" id="Phobius"/>
    </source>
</evidence>
<feature type="region of interest" description="Disordered" evidence="1">
    <location>
        <begin position="187"/>
        <end position="225"/>
    </location>
</feature>
<dbReference type="RefSeq" id="WP_071081913.1">
    <property type="nucleotide sequence ID" value="NZ_MBLM01000002.1"/>
</dbReference>
<reference evidence="4" key="1">
    <citation type="submission" date="2016-07" db="EMBL/GenBank/DDBJ databases">
        <title>Sequence Frankia sp. strain CcI1.17.</title>
        <authorList>
            <person name="Ghodhbane-Gtari F."/>
            <person name="Swanson E."/>
            <person name="Gueddou A."/>
            <person name="Morris K."/>
            <person name="Hezbri K."/>
            <person name="Ktari A."/>
            <person name="Nouioui I."/>
            <person name="Abebe-Akele F."/>
            <person name="Simpson S."/>
            <person name="Thomas K."/>
            <person name="Gtari M."/>
            <person name="Tisa L.S."/>
            <person name="Hurst S."/>
        </authorList>
    </citation>
    <scope>NUCLEOTIDE SEQUENCE [LARGE SCALE GENOMIC DNA]</scope>
    <source>
        <strain evidence="4">Cc1.17</strain>
    </source>
</reference>
<feature type="transmembrane region" description="Helical" evidence="2">
    <location>
        <begin position="20"/>
        <end position="40"/>
    </location>
</feature>
<keyword evidence="2" id="KW-0472">Membrane</keyword>
<evidence type="ECO:0000313" key="3">
    <source>
        <dbReference type="EMBL" id="OHV46373.1"/>
    </source>
</evidence>
<feature type="transmembrane region" description="Helical" evidence="2">
    <location>
        <begin position="46"/>
        <end position="65"/>
    </location>
</feature>
<dbReference type="Pfam" id="PF03729">
    <property type="entry name" value="DUF308"/>
    <property type="match status" value="1"/>
</dbReference>
<dbReference type="AlphaFoldDB" id="A0A1S1RHZ1"/>
<dbReference type="InterPro" id="IPR005325">
    <property type="entry name" value="DUF308_memb"/>
</dbReference>
<keyword evidence="4" id="KW-1185">Reference proteome</keyword>
<keyword evidence="2" id="KW-0812">Transmembrane</keyword>
<accession>A0A1S1RHZ1</accession>
<comment type="caution">
    <text evidence="3">The sequence shown here is derived from an EMBL/GenBank/DDBJ whole genome shotgun (WGS) entry which is preliminary data.</text>
</comment>
<feature type="transmembrane region" description="Helical" evidence="2">
    <location>
        <begin position="100"/>
        <end position="120"/>
    </location>
</feature>
<gene>
    <name evidence="3" type="ORF">CC117_01670</name>
</gene>
<feature type="transmembrane region" description="Helical" evidence="2">
    <location>
        <begin position="157"/>
        <end position="177"/>
    </location>
</feature>
<name>A0A1S1RHZ1_9ACTN</name>
<dbReference type="OrthoDB" id="3217890at2"/>
<sequence>MTASSDAGGIAAVEAKAGPALLVVGAAWVLLALAIPMFGLTTGTSIAILLGITLLLGGLSELVAAMASGTGWRPTHALLAVMLVAGGIVALAWPGPTVTVVSRIAAWALLALGIHALATAFSQRDAARAGTWWVPLVIGTFSLSIAFWASAQHRPSYTLAVLWVALTALVIGLTKFATKLRSAGGEEPRMDALTRSGFSGRATTEAARGQARGQRREEASGRGRM</sequence>
<feature type="compositionally biased region" description="Basic and acidic residues" evidence="1">
    <location>
        <begin position="214"/>
        <end position="225"/>
    </location>
</feature>
<evidence type="ECO:0000256" key="1">
    <source>
        <dbReference type="SAM" id="MobiDB-lite"/>
    </source>
</evidence>
<keyword evidence="2" id="KW-1133">Transmembrane helix</keyword>
<feature type="transmembrane region" description="Helical" evidence="2">
    <location>
        <begin position="77"/>
        <end position="94"/>
    </location>
</feature>